<dbReference type="AlphaFoldDB" id="A0A1G7P393"/>
<evidence type="ECO:0000256" key="1">
    <source>
        <dbReference type="ARBA" id="ARBA00001917"/>
    </source>
</evidence>
<evidence type="ECO:0000256" key="3">
    <source>
        <dbReference type="ARBA" id="ARBA00022630"/>
    </source>
</evidence>
<evidence type="ECO:0000256" key="4">
    <source>
        <dbReference type="ARBA" id="ARBA00022643"/>
    </source>
</evidence>
<dbReference type="SUPFAM" id="SSF55469">
    <property type="entry name" value="FMN-dependent nitroreductase-like"/>
    <property type="match status" value="1"/>
</dbReference>
<protein>
    <submittedName>
        <fullName evidence="8">Nitroreductase</fullName>
    </submittedName>
</protein>
<dbReference type="CDD" id="cd02149">
    <property type="entry name" value="NfsB-like"/>
    <property type="match status" value="1"/>
</dbReference>
<dbReference type="EMBL" id="FNAY01000017">
    <property type="protein sequence ID" value="SDF79900.1"/>
    <property type="molecule type" value="Genomic_DNA"/>
</dbReference>
<dbReference type="InterPro" id="IPR033878">
    <property type="entry name" value="NfsB-like"/>
</dbReference>
<proteinExistence type="inferred from homology"/>
<gene>
    <name evidence="8" type="ORF">SAMN04244550_02874</name>
</gene>
<reference evidence="8 9" key="1">
    <citation type="submission" date="2016-10" db="EMBL/GenBank/DDBJ databases">
        <authorList>
            <person name="de Groot N.N."/>
        </authorList>
    </citation>
    <scope>NUCLEOTIDE SEQUENCE [LARGE SCALE GENOMIC DNA]</scope>
    <source>
        <strain evidence="9">DSM 938 / 37b4</strain>
    </source>
</reference>
<dbReference type="InterPro" id="IPR029479">
    <property type="entry name" value="Nitroreductase"/>
</dbReference>
<evidence type="ECO:0000256" key="2">
    <source>
        <dbReference type="ARBA" id="ARBA00007118"/>
    </source>
</evidence>
<name>A0A1G7P393_RHOCA</name>
<evidence type="ECO:0000259" key="7">
    <source>
        <dbReference type="Pfam" id="PF00881"/>
    </source>
</evidence>
<keyword evidence="5" id="KW-0521">NADP</keyword>
<evidence type="ECO:0000256" key="6">
    <source>
        <dbReference type="ARBA" id="ARBA00023002"/>
    </source>
</evidence>
<keyword evidence="4" id="KW-0288">FMN</keyword>
<dbReference type="Proteomes" id="UP000183812">
    <property type="component" value="Unassembled WGS sequence"/>
</dbReference>
<accession>A0A1G7P393</accession>
<dbReference type="Gene3D" id="3.40.109.10">
    <property type="entry name" value="NADH Oxidase"/>
    <property type="match status" value="1"/>
</dbReference>
<dbReference type="PANTHER" id="PTHR43673">
    <property type="entry name" value="NAD(P)H NITROREDUCTASE YDGI-RELATED"/>
    <property type="match status" value="1"/>
</dbReference>
<dbReference type="RefSeq" id="WP_074555382.1">
    <property type="nucleotide sequence ID" value="NZ_CP119563.1"/>
</dbReference>
<dbReference type="PANTHER" id="PTHR43673:SF2">
    <property type="entry name" value="NITROREDUCTASE"/>
    <property type="match status" value="1"/>
</dbReference>
<keyword evidence="6" id="KW-0560">Oxidoreductase</keyword>
<feature type="domain" description="Nitroreductase" evidence="7">
    <location>
        <begin position="7"/>
        <end position="184"/>
    </location>
</feature>
<evidence type="ECO:0000256" key="5">
    <source>
        <dbReference type="ARBA" id="ARBA00022857"/>
    </source>
</evidence>
<sequence>MLLDTLNWRYATKKMDPAKAVSEDKVEKILTAAQMAPTSSGLQPFEILVITNKELRAKISAAAFGQTQITDASHLVVFAAWDNYTAERIDAVVDLHVTERAIPREMVQPYYDNLKAIYLARTAEVNAAHAAHQAYIAFGIALAQAAELEVDATPMEGFDPAAVDDILGLREKGLRSVTLMPLGYRATDGDWLAGMKKVRKPLSELVTRID</sequence>
<keyword evidence="3" id="KW-0285">Flavoprotein</keyword>
<evidence type="ECO:0000313" key="9">
    <source>
        <dbReference type="Proteomes" id="UP000183812"/>
    </source>
</evidence>
<comment type="cofactor">
    <cofactor evidence="1">
        <name>FMN</name>
        <dbReference type="ChEBI" id="CHEBI:58210"/>
    </cofactor>
</comment>
<organism evidence="8 9">
    <name type="scientific">Rhodobacter capsulatus</name>
    <name type="common">Rhodopseudomonas capsulata</name>
    <dbReference type="NCBI Taxonomy" id="1061"/>
    <lineage>
        <taxon>Bacteria</taxon>
        <taxon>Pseudomonadati</taxon>
        <taxon>Pseudomonadota</taxon>
        <taxon>Alphaproteobacteria</taxon>
        <taxon>Rhodobacterales</taxon>
        <taxon>Rhodobacter group</taxon>
        <taxon>Rhodobacter</taxon>
    </lineage>
</organism>
<comment type="similarity">
    <text evidence="2">Belongs to the nitroreductase family.</text>
</comment>
<dbReference type="GO" id="GO:0016491">
    <property type="term" value="F:oxidoreductase activity"/>
    <property type="evidence" value="ECO:0007669"/>
    <property type="project" value="UniProtKB-KW"/>
</dbReference>
<dbReference type="OrthoDB" id="9809288at2"/>
<dbReference type="InterPro" id="IPR000415">
    <property type="entry name" value="Nitroreductase-like"/>
</dbReference>
<dbReference type="Pfam" id="PF00881">
    <property type="entry name" value="Nitroreductase"/>
    <property type="match status" value="1"/>
</dbReference>
<evidence type="ECO:0000313" key="8">
    <source>
        <dbReference type="EMBL" id="SDF79900.1"/>
    </source>
</evidence>